<dbReference type="RefSeq" id="WP_057622398.1">
    <property type="nucleotide sequence ID" value="NZ_LKHV02000001.1"/>
</dbReference>
<reference evidence="1" key="1">
    <citation type="submission" date="2015-09" db="EMBL/GenBank/DDBJ databases">
        <title>Draft Genome Sequences of Two Novel Amoeba-resistant Intranuclear Bacteria, Candidatus Berkiella cookevillensis and Candidatus Berkiella aquae.</title>
        <authorList>
            <person name="Mehari Y.T."/>
            <person name="Arivett B.A."/>
            <person name="Farone A.L."/>
            <person name="Gunderson J.H."/>
            <person name="Farone M.B."/>
        </authorList>
    </citation>
    <scope>NUCLEOTIDE SEQUENCE [LARGE SCALE GENOMIC DNA]</scope>
    <source>
        <strain evidence="1">CC99</strain>
    </source>
</reference>
<keyword evidence="3" id="KW-1185">Reference proteome</keyword>
<dbReference type="EMBL" id="LKHV02000001">
    <property type="protein sequence ID" value="MCS5708615.1"/>
    <property type="molecule type" value="Genomic_DNA"/>
</dbReference>
<name>A0A0Q9YQV8_9GAMM</name>
<gene>
    <name evidence="1" type="ORF">CC99x_00023</name>
    <name evidence="2" type="ORF">CC99x_006790</name>
</gene>
<dbReference type="Proteomes" id="UP000051494">
    <property type="component" value="Unassembled WGS sequence"/>
</dbReference>
<protein>
    <submittedName>
        <fullName evidence="1">Uncharacterized protein</fullName>
    </submittedName>
</protein>
<sequence length="98" mass="11439">MSSTDLYQRYKEKLEQINVQIAKGPDSVTDDMIVAFHRDSIEYVLNEMNVKGEDLQYMLGLVVNVLQYVEQRKHSIENDLCQIRAIGIAKNNYQKQMK</sequence>
<dbReference type="EMBL" id="LKHV01000001">
    <property type="protein sequence ID" value="KRG19802.1"/>
    <property type="molecule type" value="Genomic_DNA"/>
</dbReference>
<evidence type="ECO:0000313" key="3">
    <source>
        <dbReference type="Proteomes" id="UP000051494"/>
    </source>
</evidence>
<reference evidence="2" key="2">
    <citation type="journal article" date="2016" name="Genome Announc.">
        <title>Draft Genome Sequences of Two Novel Amoeba-Resistant Intranuclear Bacteria, 'Candidatus Berkiella cookevillensis' and 'Candidatus Berkiella aquae'.</title>
        <authorList>
            <person name="Mehari Y.T."/>
            <person name="Arivett B.A."/>
            <person name="Farone A.L."/>
            <person name="Gunderson J.H."/>
            <person name="Farone M.B."/>
        </authorList>
    </citation>
    <scope>NUCLEOTIDE SEQUENCE</scope>
    <source>
        <strain evidence="2">CC99</strain>
    </source>
</reference>
<accession>A0A0Q9YQV8</accession>
<proteinExistence type="predicted"/>
<evidence type="ECO:0000313" key="2">
    <source>
        <dbReference type="EMBL" id="MCS5708615.1"/>
    </source>
</evidence>
<dbReference type="AlphaFoldDB" id="A0A0Q9YQV8"/>
<reference evidence="2" key="3">
    <citation type="submission" date="2021-06" db="EMBL/GenBank/DDBJ databases">
        <title>Genomic Description and Analysis of Intracellular Bacteria, Candidatus Berkiella cookevillensis and Candidatus Berkiella aquae.</title>
        <authorList>
            <person name="Kidane D.T."/>
            <person name="Mehari Y.T."/>
            <person name="Rice F.C."/>
            <person name="Arivett B.A."/>
            <person name="Farone A.L."/>
            <person name="Berk S.G."/>
            <person name="Farone M.B."/>
        </authorList>
    </citation>
    <scope>NUCLEOTIDE SEQUENCE</scope>
    <source>
        <strain evidence="2">CC99</strain>
    </source>
</reference>
<organism evidence="1">
    <name type="scientific">Candidatus Berkiella cookevillensis</name>
    <dbReference type="NCBI Taxonomy" id="437022"/>
    <lineage>
        <taxon>Bacteria</taxon>
        <taxon>Pseudomonadati</taxon>
        <taxon>Pseudomonadota</taxon>
        <taxon>Gammaproteobacteria</taxon>
        <taxon>Candidatus Berkiellales</taxon>
        <taxon>Candidatus Berkiellaceae</taxon>
        <taxon>Candidatus Berkiella</taxon>
    </lineage>
</organism>
<evidence type="ECO:0000313" key="1">
    <source>
        <dbReference type="EMBL" id="KRG19802.1"/>
    </source>
</evidence>
<dbReference type="STRING" id="437022.CC99x_00023"/>
<comment type="caution">
    <text evidence="1">The sequence shown here is derived from an EMBL/GenBank/DDBJ whole genome shotgun (WGS) entry which is preliminary data.</text>
</comment>